<sequence>MTVDDSVRQRLAGQVKIVAVVKELSNTGNPLYESQYVVLRPGSANVAEAIDAQASYIRSLGWDDGSRASGVQTALFSTGDRTNAYLRPLDSFLQQYGGGAEIFPEQRAALKVESTVKDPTGLVLMVLTPFE</sequence>
<reference evidence="2" key="1">
    <citation type="journal article" date="2019" name="Int. J. Syst. Evol. Microbiol.">
        <title>The Global Catalogue of Microorganisms (GCM) 10K type strain sequencing project: providing services to taxonomists for standard genome sequencing and annotation.</title>
        <authorList>
            <consortium name="The Broad Institute Genomics Platform"/>
            <consortium name="The Broad Institute Genome Sequencing Center for Infectious Disease"/>
            <person name="Wu L."/>
            <person name="Ma J."/>
        </authorList>
    </citation>
    <scope>NUCLEOTIDE SEQUENCE [LARGE SCALE GENOMIC DNA]</scope>
    <source>
        <strain evidence="2">CGMCC 4.7132</strain>
    </source>
</reference>
<protein>
    <submittedName>
        <fullName evidence="1">Uncharacterized protein</fullName>
    </submittedName>
</protein>
<dbReference type="RefSeq" id="WP_380840457.1">
    <property type="nucleotide sequence ID" value="NZ_JBHSFP010000007.1"/>
</dbReference>
<gene>
    <name evidence="1" type="ORF">ACFO60_13490</name>
</gene>
<keyword evidence="2" id="KW-1185">Reference proteome</keyword>
<accession>A0ABV9CH09</accession>
<dbReference type="EMBL" id="JBHSFP010000007">
    <property type="protein sequence ID" value="MFC4531784.1"/>
    <property type="molecule type" value="Genomic_DNA"/>
</dbReference>
<name>A0ABV9CH09_9ACTN</name>
<evidence type="ECO:0000313" key="2">
    <source>
        <dbReference type="Proteomes" id="UP001596004"/>
    </source>
</evidence>
<organism evidence="1 2">
    <name type="scientific">Sphaerisporangium dianthi</name>
    <dbReference type="NCBI Taxonomy" id="1436120"/>
    <lineage>
        <taxon>Bacteria</taxon>
        <taxon>Bacillati</taxon>
        <taxon>Actinomycetota</taxon>
        <taxon>Actinomycetes</taxon>
        <taxon>Streptosporangiales</taxon>
        <taxon>Streptosporangiaceae</taxon>
        <taxon>Sphaerisporangium</taxon>
    </lineage>
</organism>
<comment type="caution">
    <text evidence="1">The sequence shown here is derived from an EMBL/GenBank/DDBJ whole genome shotgun (WGS) entry which is preliminary data.</text>
</comment>
<proteinExistence type="predicted"/>
<evidence type="ECO:0000313" key="1">
    <source>
        <dbReference type="EMBL" id="MFC4531784.1"/>
    </source>
</evidence>
<dbReference type="Proteomes" id="UP001596004">
    <property type="component" value="Unassembled WGS sequence"/>
</dbReference>